<dbReference type="Proteomes" id="UP001157418">
    <property type="component" value="Unassembled WGS sequence"/>
</dbReference>
<evidence type="ECO:0000313" key="2">
    <source>
        <dbReference type="Proteomes" id="UP001157418"/>
    </source>
</evidence>
<sequence>MDFMTGYRPTNYLHLGNRSLLIQHQQYPYGFNQRSMAQLLCYPNPLPYPYTWYVYGNEIQAAVVNFDDLFRHETGLTSLVPRFPVVPNQQHEEYDNVDAEEVYIMDEIINDSFDEAASHHVPCSGLTNKFISKNLRLTKYYEEEKKRRRR</sequence>
<organism evidence="1 2">
    <name type="scientific">Lactuca virosa</name>
    <dbReference type="NCBI Taxonomy" id="75947"/>
    <lineage>
        <taxon>Eukaryota</taxon>
        <taxon>Viridiplantae</taxon>
        <taxon>Streptophyta</taxon>
        <taxon>Embryophyta</taxon>
        <taxon>Tracheophyta</taxon>
        <taxon>Spermatophyta</taxon>
        <taxon>Magnoliopsida</taxon>
        <taxon>eudicotyledons</taxon>
        <taxon>Gunneridae</taxon>
        <taxon>Pentapetalae</taxon>
        <taxon>asterids</taxon>
        <taxon>campanulids</taxon>
        <taxon>Asterales</taxon>
        <taxon>Asteraceae</taxon>
        <taxon>Cichorioideae</taxon>
        <taxon>Cichorieae</taxon>
        <taxon>Lactucinae</taxon>
        <taxon>Lactuca</taxon>
    </lineage>
</organism>
<protein>
    <submittedName>
        <fullName evidence="1">Uncharacterized protein</fullName>
    </submittedName>
</protein>
<gene>
    <name evidence="1" type="ORF">LVIROSA_LOCUS32349</name>
</gene>
<dbReference type="AlphaFoldDB" id="A0AAU9P9K0"/>
<comment type="caution">
    <text evidence="1">The sequence shown here is derived from an EMBL/GenBank/DDBJ whole genome shotgun (WGS) entry which is preliminary data.</text>
</comment>
<dbReference type="EMBL" id="CAKMRJ010005523">
    <property type="protein sequence ID" value="CAH1446673.1"/>
    <property type="molecule type" value="Genomic_DNA"/>
</dbReference>
<name>A0AAU9P9K0_9ASTR</name>
<reference evidence="1 2" key="1">
    <citation type="submission" date="2022-01" db="EMBL/GenBank/DDBJ databases">
        <authorList>
            <person name="Xiong W."/>
            <person name="Schranz E."/>
        </authorList>
    </citation>
    <scope>NUCLEOTIDE SEQUENCE [LARGE SCALE GENOMIC DNA]</scope>
</reference>
<proteinExistence type="predicted"/>
<evidence type="ECO:0000313" key="1">
    <source>
        <dbReference type="EMBL" id="CAH1446673.1"/>
    </source>
</evidence>
<keyword evidence="2" id="KW-1185">Reference proteome</keyword>
<accession>A0AAU9P9K0</accession>